<evidence type="ECO:0000313" key="4">
    <source>
        <dbReference type="Proteomes" id="UP000195652"/>
    </source>
</evidence>
<dbReference type="GO" id="GO:0005524">
    <property type="term" value="F:ATP binding"/>
    <property type="evidence" value="ECO:0007669"/>
    <property type="project" value="UniProtKB-KW"/>
</dbReference>
<dbReference type="PROSITE" id="PS50893">
    <property type="entry name" value="ABC_TRANSPORTER_2"/>
    <property type="match status" value="1"/>
</dbReference>
<keyword evidence="1" id="KW-0547">Nucleotide-binding</keyword>
<keyword evidence="4" id="KW-1185">Reference proteome</keyword>
<dbReference type="RefSeq" id="WP_087454729.1">
    <property type="nucleotide sequence ID" value="NZ_CP021417.2"/>
</dbReference>
<evidence type="ECO:0000256" key="1">
    <source>
        <dbReference type="ARBA" id="ARBA00022741"/>
    </source>
</evidence>
<organism evidence="3 4">
    <name type="scientific">Corynebacterium silvaticum</name>
    <dbReference type="NCBI Taxonomy" id="2320431"/>
    <lineage>
        <taxon>Bacteria</taxon>
        <taxon>Bacillati</taxon>
        <taxon>Actinomycetota</taxon>
        <taxon>Actinomycetes</taxon>
        <taxon>Mycobacteriales</taxon>
        <taxon>Corynebacteriaceae</taxon>
        <taxon>Corynebacterium</taxon>
    </lineage>
</organism>
<sequence length="293" mass="32588">MTYQDTVIKCVQLKKDYGKHAVFAGLNFELQGERIHGLVGANAAGKTTLLRIIAGQIPHEDLMEVFGEPSFDNQKVMDRTVLVGIDAPLPQSWSPRKLFAFAACRYPRWDQKRCEELIEIFEIPLAKRYSSLSRRQKSAVVGIVMAFAARCELTLLDEPYLGLDVYKRKAFYQELRHEQEQHPSTFILSTHHLNEAAGLFDELLILRNGAIADGGAADDIAESVVELMGTTTAIDLALSELNVEVIMQKTVSGVTKALVRATHNEVASVSELHGVRVQRVTLEQAVFTEAHDA</sequence>
<dbReference type="PANTHER" id="PTHR43158">
    <property type="entry name" value="SKFA PEPTIDE EXPORT ATP-BINDING PROTEIN SKFE"/>
    <property type="match status" value="1"/>
</dbReference>
<keyword evidence="2 3" id="KW-0067">ATP-binding</keyword>
<reference evidence="3 4" key="1">
    <citation type="journal article" date="2014" name="BMC Vet. Res.">
        <title>First report of Corynebacterium pseudotuberculosis from caseous lymphadenitis lesions in Black Alentejano pig (Sus scrofa domesticus).</title>
        <authorList>
            <person name="Oliveira M."/>
            <person name="Barroco C."/>
            <person name="Mottola C."/>
            <person name="Santos R."/>
            <person name="Lemsaddek A."/>
            <person name="Tavares L."/>
            <person name="Semedo-Lemsaddek T."/>
        </authorList>
    </citation>
    <scope>NUCLEOTIDE SEQUENCE [LARGE SCALE GENOMIC DNA]</scope>
    <source>
        <strain evidence="3 4">PO100/5</strain>
    </source>
</reference>
<dbReference type="SUPFAM" id="SSF52540">
    <property type="entry name" value="P-loop containing nucleoside triphosphate hydrolases"/>
    <property type="match status" value="1"/>
</dbReference>
<reference evidence="3 4" key="3">
    <citation type="journal article" date="2020" name="Int. J. Syst. Evol. Microbiol.">
        <title>Corynebacterium silvaticum sp. nov., a unique group of NTTB corynebacteria in wild boar and roe deer.</title>
        <authorList>
            <person name="Dangel A."/>
            <person name="Berger A."/>
            <person name="Rau J."/>
            <person name="Eisenberg T."/>
            <person name="Kampfer P."/>
            <person name="Margos G."/>
            <person name="Contzen M."/>
            <person name="Busse H.J."/>
            <person name="Konrad R."/>
            <person name="Peters M."/>
            <person name="Sting R."/>
            <person name="Sing A."/>
        </authorList>
    </citation>
    <scope>NUCLEOTIDE SEQUENCE [LARGE SCALE GENOMIC DNA]</scope>
    <source>
        <strain evidence="3 4">PO100/5</strain>
    </source>
</reference>
<accession>A0A7Y4P8E6</accession>
<evidence type="ECO:0000313" key="3">
    <source>
        <dbReference type="EMBL" id="ARU46955.1"/>
    </source>
</evidence>
<dbReference type="GeneID" id="75008828"/>
<name>A0A7Y4P8E6_9CORY</name>
<proteinExistence type="predicted"/>
<dbReference type="InterPro" id="IPR003439">
    <property type="entry name" value="ABC_transporter-like_ATP-bd"/>
</dbReference>
<dbReference type="Gene3D" id="3.40.50.300">
    <property type="entry name" value="P-loop containing nucleotide triphosphate hydrolases"/>
    <property type="match status" value="1"/>
</dbReference>
<gene>
    <name evidence="3" type="ORF">CBE74_11465</name>
</gene>
<dbReference type="AlphaFoldDB" id="A0A7Y4P8E6"/>
<dbReference type="InterPro" id="IPR027417">
    <property type="entry name" value="P-loop_NTPase"/>
</dbReference>
<reference evidence="3 4" key="2">
    <citation type="journal article" date="2020" name="Antonie Van Leeuwenhoek">
        <title>Phylogenomic characterisation of a novel corynebacterial species pathogenic to animals.</title>
        <authorList>
            <person name="Moller J."/>
            <person name="Musella L."/>
            <person name="Melnikov V."/>
            <person name="Geissdorfer W."/>
            <person name="Burkovski A."/>
            <person name="Sangal V."/>
        </authorList>
    </citation>
    <scope>NUCLEOTIDE SEQUENCE [LARGE SCALE GENOMIC DNA]</scope>
    <source>
        <strain evidence="3 4">PO100/5</strain>
    </source>
</reference>
<dbReference type="Pfam" id="PF00005">
    <property type="entry name" value="ABC_tran"/>
    <property type="match status" value="1"/>
</dbReference>
<protein>
    <submittedName>
        <fullName evidence="3">ABC transporter ATP-binding protein</fullName>
    </submittedName>
</protein>
<dbReference type="EMBL" id="CP021417">
    <property type="protein sequence ID" value="ARU46955.1"/>
    <property type="molecule type" value="Genomic_DNA"/>
</dbReference>
<dbReference type="KEGG" id="csil:CBE74_11465"/>
<dbReference type="PANTHER" id="PTHR43158:SF5">
    <property type="entry name" value="ABC TRANSPORTER, ATP-BINDING PROTEIN"/>
    <property type="match status" value="1"/>
</dbReference>
<dbReference type="GO" id="GO:0016887">
    <property type="term" value="F:ATP hydrolysis activity"/>
    <property type="evidence" value="ECO:0007669"/>
    <property type="project" value="InterPro"/>
</dbReference>
<evidence type="ECO:0000256" key="2">
    <source>
        <dbReference type="ARBA" id="ARBA00022840"/>
    </source>
</evidence>
<reference evidence="3 4" key="4">
    <citation type="journal article" date="2020" name="PLoS ONE">
        <title>Taxonomic classification of strain PO100/5 shows a broader geographic distribution and genetic markers of the recently described Corynebacterium silvaticum.</title>
        <authorList>
            <person name="Viana M.V.C."/>
            <person name="Profeta R."/>
            <person name="da Silva A.L."/>
            <person name="Hurtado R."/>
            <person name="Cerqueira J.C."/>
            <person name="Ribeiro B.F.S."/>
            <person name="Almeida M.O."/>
            <person name="Morais-Rodrigues F."/>
            <person name="Soares S.C."/>
            <person name="Oliveira M."/>
            <person name="Tavares L."/>
            <person name="Figueiredo H."/>
            <person name="Wattam A.R."/>
            <person name="Barh D."/>
            <person name="Ghosh P."/>
            <person name="Silva A."/>
            <person name="Azevedo V."/>
        </authorList>
    </citation>
    <scope>NUCLEOTIDE SEQUENCE [LARGE SCALE GENOMIC DNA]</scope>
    <source>
        <strain evidence="3 4">PO100/5</strain>
    </source>
</reference>
<dbReference type="Proteomes" id="UP000195652">
    <property type="component" value="Chromosome"/>
</dbReference>
<dbReference type="OrthoDB" id="9804819at2"/>